<dbReference type="OrthoDB" id="5906042at2"/>
<dbReference type="AlphaFoldDB" id="A0A1I2TTB7"/>
<evidence type="ECO:0000256" key="1">
    <source>
        <dbReference type="SAM" id="MobiDB-lite"/>
    </source>
</evidence>
<sequence>MKKDAVKSLGDFKISIGEQHRLSERKTAGSEKTKTPEQIPKQKNKSVLLDNRDYLVLSRPLLLTCYPVIATLKVMQDRPDIAMLLKQEEPQLPPRLSAYLKKLDVISEEGELTELGRQVITTKQLPTIERGLYHIWYCHEDPLIADRPLLIQRINAFSSNTTLDRYKILHNKEDVHRLRYVCKEQFSCKAYNGLSQQQDDLVGEILDVEVVCQHINKSQATLIWGLSDRCSDISINGQLSIQQQSKNQRNSVANIECTLKLTFSARAEQNTHLKKVVASVLNGEWNEKTKLLQLPLQDLINNYNSLDQFTLSELPTSELATQTLGKFSVKQVSKLAIQPLQGTEIYWQEAWVKHFYDHDHVTPLDADSAQQRWLKNKAVIDYDIAPLTQHSILQLLQKNGKTRAFWHAAASIDLVPDQAKGSALPLHLSEGDCFSFTDVVSHLTGGESIERLIISDRYYQTNLQKRLLFRLFSSTRCDSGVLFTSKNQNNQSLPENWQFEFFEHKRPENHDRYWIFQTARNIHAWKLSTGLDFAEENANDWQVKGHPSFTPIVKSNLPEYLKVFIETFSEEAAL</sequence>
<proteinExistence type="predicted"/>
<evidence type="ECO:0000313" key="2">
    <source>
        <dbReference type="EMBL" id="SFG68098.1"/>
    </source>
</evidence>
<protein>
    <submittedName>
        <fullName evidence="2">Uncharacterized protein</fullName>
    </submittedName>
</protein>
<dbReference type="Proteomes" id="UP000198623">
    <property type="component" value="Unassembled WGS sequence"/>
</dbReference>
<feature type="region of interest" description="Disordered" evidence="1">
    <location>
        <begin position="17"/>
        <end position="41"/>
    </location>
</feature>
<keyword evidence="3" id="KW-1185">Reference proteome</keyword>
<gene>
    <name evidence="2" type="ORF">SAMN05216175_1117</name>
</gene>
<dbReference type="STRING" id="1045558.SAMN05216175_1117"/>
<reference evidence="3" key="1">
    <citation type="submission" date="2016-10" db="EMBL/GenBank/DDBJ databases">
        <authorList>
            <person name="Varghese N."/>
            <person name="Submissions S."/>
        </authorList>
    </citation>
    <scope>NUCLEOTIDE SEQUENCE [LARGE SCALE GENOMIC DNA]</scope>
    <source>
        <strain evidence="3">CGMCC 1.10971</strain>
    </source>
</reference>
<accession>A0A1I2TTB7</accession>
<feature type="compositionally biased region" description="Basic and acidic residues" evidence="1">
    <location>
        <begin position="18"/>
        <end position="35"/>
    </location>
</feature>
<dbReference type="EMBL" id="FOOU01000011">
    <property type="protein sequence ID" value="SFG68098.1"/>
    <property type="molecule type" value="Genomic_DNA"/>
</dbReference>
<name>A0A1I2TTB7_9GAMM</name>
<evidence type="ECO:0000313" key="3">
    <source>
        <dbReference type="Proteomes" id="UP000198623"/>
    </source>
</evidence>
<dbReference type="RefSeq" id="WP_090728871.1">
    <property type="nucleotide sequence ID" value="NZ_FOOU01000011.1"/>
</dbReference>
<organism evidence="2 3">
    <name type="scientific">Neptunomonas qingdaonensis</name>
    <dbReference type="NCBI Taxonomy" id="1045558"/>
    <lineage>
        <taxon>Bacteria</taxon>
        <taxon>Pseudomonadati</taxon>
        <taxon>Pseudomonadota</taxon>
        <taxon>Gammaproteobacteria</taxon>
        <taxon>Oceanospirillales</taxon>
        <taxon>Oceanospirillaceae</taxon>
        <taxon>Neptunomonas</taxon>
    </lineage>
</organism>